<dbReference type="AlphaFoldDB" id="A0A7D9DPZ0"/>
<dbReference type="InterPro" id="IPR009057">
    <property type="entry name" value="Homeodomain-like_sf"/>
</dbReference>
<comment type="caution">
    <text evidence="1">The sequence shown here is derived from an EMBL/GenBank/DDBJ whole genome shotgun (WGS) entry which is preliminary data.</text>
</comment>
<evidence type="ECO:0000313" key="1">
    <source>
        <dbReference type="EMBL" id="CAB3989926.1"/>
    </source>
</evidence>
<dbReference type="Pfam" id="PF13358">
    <property type="entry name" value="DDE_3"/>
    <property type="match status" value="1"/>
</dbReference>
<protein>
    <submittedName>
        <fullName evidence="1">Ankyrin repeat domain-containing 34B</fullName>
    </submittedName>
</protein>
<sequence length="360" mass="40769">MWKVSSKGSTYQNGKALSSETRRAIIDKIILRGGQKETGVFHGKLLDVATELNLSCSVVSKIWRQYCQTSSFSPLKKTTGNNSSLSDGDLQLLEVIKRQRPSTSYNEILNVLFDVGDLPTGSTSKTAVCNAVRNRLPSGKFTYKKINKVAQERFSLQNMAYTQLFIDYLHDKDPYTVQYFDECGVKLPGNGTRSYGHAPVGERAIEIIRYCETANTTVNVLCSLFGVTYANIVDGPSNTTEFLRFFEEAYNSVHPTTGRPCLEAGNTIVMDNCPFHHNDGEHVLREFLEDLNIELVFMPTYSPDFNPTEYVFGKMKCLLKHKFWDLTNNNLRLAVYNAINFITPGDMHEFYRVTEYLDIT</sequence>
<dbReference type="GO" id="GO:0003676">
    <property type="term" value="F:nucleic acid binding"/>
    <property type="evidence" value="ECO:0007669"/>
    <property type="project" value="InterPro"/>
</dbReference>
<proteinExistence type="predicted"/>
<dbReference type="OrthoDB" id="2266637at2759"/>
<dbReference type="PANTHER" id="PTHR46564">
    <property type="entry name" value="TRANSPOSASE"/>
    <property type="match status" value="1"/>
</dbReference>
<name>A0A7D9DPZ0_PARCT</name>
<dbReference type="EMBL" id="CACRXK020001570">
    <property type="protein sequence ID" value="CAB3989926.1"/>
    <property type="molecule type" value="Genomic_DNA"/>
</dbReference>
<evidence type="ECO:0000313" key="2">
    <source>
        <dbReference type="Proteomes" id="UP001152795"/>
    </source>
</evidence>
<dbReference type="InterPro" id="IPR036397">
    <property type="entry name" value="RNaseH_sf"/>
</dbReference>
<keyword evidence="2" id="KW-1185">Reference proteome</keyword>
<dbReference type="SUPFAM" id="SSF46689">
    <property type="entry name" value="Homeodomain-like"/>
    <property type="match status" value="1"/>
</dbReference>
<accession>A0A7D9DPZ0</accession>
<dbReference type="Proteomes" id="UP001152795">
    <property type="component" value="Unassembled WGS sequence"/>
</dbReference>
<reference evidence="1" key="1">
    <citation type="submission" date="2020-04" db="EMBL/GenBank/DDBJ databases">
        <authorList>
            <person name="Alioto T."/>
            <person name="Alioto T."/>
            <person name="Gomez Garrido J."/>
        </authorList>
    </citation>
    <scope>NUCLEOTIDE SEQUENCE</scope>
    <source>
        <strain evidence="1">A484AB</strain>
    </source>
</reference>
<dbReference type="PANTHER" id="PTHR46564:SF1">
    <property type="entry name" value="TRANSPOSASE"/>
    <property type="match status" value="1"/>
</dbReference>
<organism evidence="1 2">
    <name type="scientific">Paramuricea clavata</name>
    <name type="common">Red gorgonian</name>
    <name type="synonym">Violescent sea-whip</name>
    <dbReference type="NCBI Taxonomy" id="317549"/>
    <lineage>
        <taxon>Eukaryota</taxon>
        <taxon>Metazoa</taxon>
        <taxon>Cnidaria</taxon>
        <taxon>Anthozoa</taxon>
        <taxon>Octocorallia</taxon>
        <taxon>Malacalcyonacea</taxon>
        <taxon>Plexauridae</taxon>
        <taxon>Paramuricea</taxon>
    </lineage>
</organism>
<dbReference type="Gene3D" id="3.30.420.10">
    <property type="entry name" value="Ribonuclease H-like superfamily/Ribonuclease H"/>
    <property type="match status" value="1"/>
</dbReference>
<gene>
    <name evidence="1" type="ORF">PACLA_8A049178</name>
</gene>
<dbReference type="InterPro" id="IPR038717">
    <property type="entry name" value="Tc1-like_DDE_dom"/>
</dbReference>